<dbReference type="SUPFAM" id="SSF110997">
    <property type="entry name" value="Sporulation related repeat"/>
    <property type="match status" value="1"/>
</dbReference>
<evidence type="ECO:0000259" key="3">
    <source>
        <dbReference type="PROSITE" id="PS51724"/>
    </source>
</evidence>
<keyword evidence="2" id="KW-0812">Transmembrane</keyword>
<evidence type="ECO:0000313" key="5">
    <source>
        <dbReference type="Proteomes" id="UP001500454"/>
    </source>
</evidence>
<keyword evidence="2" id="KW-1133">Transmembrane helix</keyword>
<accession>A0ABP8J7I8</accession>
<feature type="domain" description="SPOR" evidence="3">
    <location>
        <begin position="312"/>
        <end position="396"/>
    </location>
</feature>
<proteinExistence type="predicted"/>
<name>A0ABP8J7I8_9BACT</name>
<feature type="transmembrane region" description="Helical" evidence="2">
    <location>
        <begin position="181"/>
        <end position="201"/>
    </location>
</feature>
<dbReference type="Pfam" id="PF18174">
    <property type="entry name" value="HU-CCDC81_bac_1"/>
    <property type="match status" value="1"/>
</dbReference>
<dbReference type="PROSITE" id="PS51724">
    <property type="entry name" value="SPOR"/>
    <property type="match status" value="1"/>
</dbReference>
<feature type="region of interest" description="Disordered" evidence="1">
    <location>
        <begin position="287"/>
        <end position="307"/>
    </location>
</feature>
<dbReference type="Proteomes" id="UP001500454">
    <property type="component" value="Unassembled WGS sequence"/>
</dbReference>
<evidence type="ECO:0000256" key="2">
    <source>
        <dbReference type="SAM" id="Phobius"/>
    </source>
</evidence>
<dbReference type="EMBL" id="BAABHA010000010">
    <property type="protein sequence ID" value="GAA4386424.1"/>
    <property type="molecule type" value="Genomic_DNA"/>
</dbReference>
<dbReference type="RefSeq" id="WP_345225747.1">
    <property type="nucleotide sequence ID" value="NZ_BAABHA010000010.1"/>
</dbReference>
<keyword evidence="5" id="KW-1185">Reference proteome</keyword>
<dbReference type="InterPro" id="IPR036680">
    <property type="entry name" value="SPOR-like_sf"/>
</dbReference>
<organism evidence="4 5">
    <name type="scientific">Hymenobacter koreensis</name>
    <dbReference type="NCBI Taxonomy" id="1084523"/>
    <lineage>
        <taxon>Bacteria</taxon>
        <taxon>Pseudomonadati</taxon>
        <taxon>Bacteroidota</taxon>
        <taxon>Cytophagia</taxon>
        <taxon>Cytophagales</taxon>
        <taxon>Hymenobacteraceae</taxon>
        <taxon>Hymenobacter</taxon>
    </lineage>
</organism>
<gene>
    <name evidence="4" type="ORF">GCM10023186_31050</name>
</gene>
<dbReference type="Gene3D" id="3.30.70.1070">
    <property type="entry name" value="Sporulation related repeat"/>
    <property type="match status" value="1"/>
</dbReference>
<evidence type="ECO:0000313" key="4">
    <source>
        <dbReference type="EMBL" id="GAA4386424.1"/>
    </source>
</evidence>
<dbReference type="InterPro" id="IPR041268">
    <property type="entry name" value="HU-CCDC81_bac_2"/>
</dbReference>
<evidence type="ECO:0000256" key="1">
    <source>
        <dbReference type="SAM" id="MobiDB-lite"/>
    </source>
</evidence>
<keyword evidence="2" id="KW-0472">Membrane</keyword>
<dbReference type="InterPro" id="IPR040495">
    <property type="entry name" value="HU-CCDC81_bac_1"/>
</dbReference>
<protein>
    <recommendedName>
        <fullName evidence="3">SPOR domain-containing protein</fullName>
    </recommendedName>
</protein>
<comment type="caution">
    <text evidence="4">The sequence shown here is derived from an EMBL/GenBank/DDBJ whole genome shotgun (WGS) entry which is preliminary data.</text>
</comment>
<dbReference type="InterPro" id="IPR007730">
    <property type="entry name" value="SPOR-like_dom"/>
</dbReference>
<reference evidence="5" key="1">
    <citation type="journal article" date="2019" name="Int. J. Syst. Evol. Microbiol.">
        <title>The Global Catalogue of Microorganisms (GCM) 10K type strain sequencing project: providing services to taxonomists for standard genome sequencing and annotation.</title>
        <authorList>
            <consortium name="The Broad Institute Genomics Platform"/>
            <consortium name="The Broad Institute Genome Sequencing Center for Infectious Disease"/>
            <person name="Wu L."/>
            <person name="Ma J."/>
        </authorList>
    </citation>
    <scope>NUCLEOTIDE SEQUENCE [LARGE SCALE GENOMIC DNA]</scope>
    <source>
        <strain evidence="5">JCM 17924</strain>
    </source>
</reference>
<dbReference type="Pfam" id="PF18175">
    <property type="entry name" value="HU-CCDC81_bac_2"/>
    <property type="match status" value="1"/>
</dbReference>
<sequence length="396" mass="42902">MPTPFITLYLSALQLSDHIQRLLRDHDCVIIPDFGGLIADYEPARLHPVRHTLAPPAKRVAFNQALTRNDGLLVDALSRSLAISAAQARQQVRQAVATMQRELEAQQRTELPGIGVFRGAPDRGLDFEYTGSANLLTSSFGLPELTSRPVRATDALLARERVREAPQPLLAAGNRARLRRVFNFASVFVLAGLFLTANYQFAVQNGYAKWPDEWHLNANKSTTELARQPQAANLANTAFGEVALPDGSKVEEPEIAKPEPANAELAVAAATKKAVSARAVAPAVPAKKPVAATSRKPAPSVTSSSAAGTTISGVTNRFYVVVGSFNSLRSVEQARLNLARKGRVAKVLLPRRGSKQVRGTKHFRLTVADFSTQAAARQGLPALRKQYGSDILVYNY</sequence>
<dbReference type="Pfam" id="PF05036">
    <property type="entry name" value="SPOR"/>
    <property type="match status" value="1"/>
</dbReference>